<evidence type="ECO:0000313" key="3">
    <source>
        <dbReference type="EMBL" id="EDM25935.1"/>
    </source>
</evidence>
<protein>
    <recommendedName>
        <fullName evidence="2">Organic solvent tolerance-like N-terminal domain-containing protein</fullName>
    </recommendedName>
</protein>
<accession>A6DR47</accession>
<name>A6DR47_9BACT</name>
<feature type="region of interest" description="Disordered" evidence="1">
    <location>
        <begin position="23"/>
        <end position="93"/>
    </location>
</feature>
<dbReference type="STRING" id="313628.LNTAR_07829"/>
<dbReference type="AlphaFoldDB" id="A6DR47"/>
<gene>
    <name evidence="3" type="ORF">LNTAR_07829</name>
</gene>
<dbReference type="Gene3D" id="2.60.450.10">
    <property type="entry name" value="Lipopolysaccharide (LPS) transport protein A like domain"/>
    <property type="match status" value="1"/>
</dbReference>
<dbReference type="Proteomes" id="UP000004947">
    <property type="component" value="Unassembled WGS sequence"/>
</dbReference>
<evidence type="ECO:0000256" key="1">
    <source>
        <dbReference type="SAM" id="MobiDB-lite"/>
    </source>
</evidence>
<evidence type="ECO:0000259" key="2">
    <source>
        <dbReference type="Pfam" id="PF03968"/>
    </source>
</evidence>
<proteinExistence type="predicted"/>
<feature type="compositionally biased region" description="Basic and acidic residues" evidence="1">
    <location>
        <begin position="31"/>
        <end position="80"/>
    </location>
</feature>
<dbReference type="InterPro" id="IPR005653">
    <property type="entry name" value="OstA-like_N"/>
</dbReference>
<feature type="domain" description="Organic solvent tolerance-like N-terminal" evidence="2">
    <location>
        <begin position="90"/>
        <end position="196"/>
    </location>
</feature>
<reference evidence="3 4" key="1">
    <citation type="journal article" date="2010" name="J. Bacteriol.">
        <title>Genome sequence of Lentisphaera araneosa HTCC2155T, the type species of the order Lentisphaerales in the phylum Lentisphaerae.</title>
        <authorList>
            <person name="Thrash J.C."/>
            <person name="Cho J.C."/>
            <person name="Vergin K.L."/>
            <person name="Morris R.M."/>
            <person name="Giovannoni S.J."/>
        </authorList>
    </citation>
    <scope>NUCLEOTIDE SEQUENCE [LARGE SCALE GENOMIC DNA]</scope>
    <source>
        <strain evidence="3 4">HTCC2155</strain>
    </source>
</reference>
<comment type="caution">
    <text evidence="3">The sequence shown here is derived from an EMBL/GenBank/DDBJ whole genome shotgun (WGS) entry which is preliminary data.</text>
</comment>
<dbReference type="RefSeq" id="WP_007280319.1">
    <property type="nucleotide sequence ID" value="NZ_ABCK01000022.1"/>
</dbReference>
<sequence length="222" mass="24996">MKQFLFILCFGLMLQAQDLTLGEPLTSSKTKSVEPKVEEPKEKAEVESTEAKKDDSKEESDAKKDDSKEEGKESKDEAKKEKKKKVPLRIQSESSSYNSKKGLAIFKRNVVVEDGDFYLECDEMHVFYSKATKTTKGGIEKIVAIDNVKIRQSPNTATATKAVYLLKDQTITLTGTEKEKPVLISEDGQRMKSDFFIIHRETETIESGQVTIESDESLEKAK</sequence>
<evidence type="ECO:0000313" key="4">
    <source>
        <dbReference type="Proteomes" id="UP000004947"/>
    </source>
</evidence>
<organism evidence="3 4">
    <name type="scientific">Lentisphaera araneosa HTCC2155</name>
    <dbReference type="NCBI Taxonomy" id="313628"/>
    <lineage>
        <taxon>Bacteria</taxon>
        <taxon>Pseudomonadati</taxon>
        <taxon>Lentisphaerota</taxon>
        <taxon>Lentisphaeria</taxon>
        <taxon>Lentisphaerales</taxon>
        <taxon>Lentisphaeraceae</taxon>
        <taxon>Lentisphaera</taxon>
    </lineage>
</organism>
<dbReference type="Pfam" id="PF03968">
    <property type="entry name" value="LptD_N"/>
    <property type="match status" value="1"/>
</dbReference>
<keyword evidence="4" id="KW-1185">Reference proteome</keyword>
<dbReference type="EMBL" id="ABCK01000022">
    <property type="protein sequence ID" value="EDM25935.1"/>
    <property type="molecule type" value="Genomic_DNA"/>
</dbReference>